<evidence type="ECO:0000313" key="2">
    <source>
        <dbReference type="Proteomes" id="UP000321570"/>
    </source>
</evidence>
<protein>
    <submittedName>
        <fullName evidence="1">Uncharacterized protein</fullName>
    </submittedName>
</protein>
<organism evidence="1 2">
    <name type="scientific">Hymenolepis diminuta</name>
    <name type="common">Rat tapeworm</name>
    <dbReference type="NCBI Taxonomy" id="6216"/>
    <lineage>
        <taxon>Eukaryota</taxon>
        <taxon>Metazoa</taxon>
        <taxon>Spiralia</taxon>
        <taxon>Lophotrochozoa</taxon>
        <taxon>Platyhelminthes</taxon>
        <taxon>Cestoda</taxon>
        <taxon>Eucestoda</taxon>
        <taxon>Cyclophyllidea</taxon>
        <taxon>Hymenolepididae</taxon>
        <taxon>Hymenolepis</taxon>
    </lineage>
</organism>
<accession>A0A564Z9Y8</accession>
<dbReference type="AlphaFoldDB" id="A0A564Z9Y8"/>
<name>A0A564Z9Y8_HYMDI</name>
<gene>
    <name evidence="1" type="ORF">WMSIL1_LOCUS13896</name>
</gene>
<sequence>MSLNAVVRAVRSSSSVDAFLHINSAFTFDGADSCDIQGHPRRFIMPFTSVVT</sequence>
<proteinExistence type="predicted"/>
<dbReference type="EMBL" id="CABIJS010000700">
    <property type="protein sequence ID" value="VUZ56236.1"/>
    <property type="molecule type" value="Genomic_DNA"/>
</dbReference>
<keyword evidence="2" id="KW-1185">Reference proteome</keyword>
<evidence type="ECO:0000313" key="1">
    <source>
        <dbReference type="EMBL" id="VUZ56236.1"/>
    </source>
</evidence>
<reference evidence="1 2" key="1">
    <citation type="submission" date="2019-07" db="EMBL/GenBank/DDBJ databases">
        <authorList>
            <person name="Jastrzebski P J."/>
            <person name="Paukszto L."/>
            <person name="Jastrzebski P J."/>
        </authorList>
    </citation>
    <scope>NUCLEOTIDE SEQUENCE [LARGE SCALE GENOMIC DNA]</scope>
    <source>
        <strain evidence="1 2">WMS-il1</strain>
    </source>
</reference>
<dbReference type="Proteomes" id="UP000321570">
    <property type="component" value="Unassembled WGS sequence"/>
</dbReference>